<organism evidence="22 23">
    <name type="scientific">Luminiphilus syltensis NOR5-1B</name>
    <dbReference type="NCBI Taxonomy" id="565045"/>
    <lineage>
        <taxon>Bacteria</taxon>
        <taxon>Pseudomonadati</taxon>
        <taxon>Pseudomonadota</taxon>
        <taxon>Gammaproteobacteria</taxon>
        <taxon>Cellvibrionales</taxon>
        <taxon>Halieaceae</taxon>
        <taxon>Luminiphilus</taxon>
    </lineage>
</organism>
<keyword evidence="12 20" id="KW-0067">ATP-binding</keyword>
<evidence type="ECO:0000313" key="22">
    <source>
        <dbReference type="EMBL" id="EED35471.1"/>
    </source>
</evidence>
<dbReference type="SFLD" id="SFLDS00003">
    <property type="entry name" value="Haloacid_Dehalogenase"/>
    <property type="match status" value="1"/>
</dbReference>
<dbReference type="SUPFAM" id="SSF81665">
    <property type="entry name" value="Calcium ATPase, transmembrane domain M"/>
    <property type="match status" value="1"/>
</dbReference>
<feature type="transmembrane region" description="Helical" evidence="20">
    <location>
        <begin position="106"/>
        <end position="127"/>
    </location>
</feature>
<dbReference type="SUPFAM" id="SSF55008">
    <property type="entry name" value="HMA, heavy metal-associated domain"/>
    <property type="match status" value="1"/>
</dbReference>
<dbReference type="STRING" id="565045.NOR51B_1417"/>
<dbReference type="Gene3D" id="3.40.1110.10">
    <property type="entry name" value="Calcium-transporting ATPase, cytoplasmic domain N"/>
    <property type="match status" value="1"/>
</dbReference>
<proteinExistence type="inferred from homology"/>
<evidence type="ECO:0000256" key="16">
    <source>
        <dbReference type="ARBA" id="ARBA00023065"/>
    </source>
</evidence>
<dbReference type="InterPro" id="IPR018303">
    <property type="entry name" value="ATPase_P-typ_P_site"/>
</dbReference>
<dbReference type="InterPro" id="IPR036412">
    <property type="entry name" value="HAD-like_sf"/>
</dbReference>
<evidence type="ECO:0000256" key="10">
    <source>
        <dbReference type="ARBA" id="ARBA00022741"/>
    </source>
</evidence>
<evidence type="ECO:0000256" key="3">
    <source>
        <dbReference type="ARBA" id="ARBA00012517"/>
    </source>
</evidence>
<comment type="similarity">
    <text evidence="2 20">Belongs to the cation transport ATPase (P-type) (TC 3.A.3) family. Type IB subfamily.</text>
</comment>
<dbReference type="Gene3D" id="2.70.150.10">
    <property type="entry name" value="Calcium-transporting ATPase, cytoplasmic transduction domain A"/>
    <property type="match status" value="1"/>
</dbReference>
<dbReference type="GO" id="GO:0016887">
    <property type="term" value="F:ATP hydrolysis activity"/>
    <property type="evidence" value="ECO:0007669"/>
    <property type="project" value="InterPro"/>
</dbReference>
<dbReference type="CDD" id="cd00371">
    <property type="entry name" value="HMA"/>
    <property type="match status" value="1"/>
</dbReference>
<dbReference type="Pfam" id="PF00403">
    <property type="entry name" value="HMA"/>
    <property type="match status" value="1"/>
</dbReference>
<evidence type="ECO:0000256" key="17">
    <source>
        <dbReference type="ARBA" id="ARBA00023136"/>
    </source>
</evidence>
<keyword evidence="15" id="KW-0186">Copper</keyword>
<dbReference type="GO" id="GO:0043682">
    <property type="term" value="F:P-type divalent copper transporter activity"/>
    <property type="evidence" value="ECO:0007669"/>
    <property type="project" value="TreeGrafter"/>
</dbReference>
<dbReference type="Gene3D" id="3.40.50.1000">
    <property type="entry name" value="HAD superfamily/HAD-like"/>
    <property type="match status" value="1"/>
</dbReference>
<evidence type="ECO:0000256" key="8">
    <source>
        <dbReference type="ARBA" id="ARBA00022692"/>
    </source>
</evidence>
<feature type="transmembrane region" description="Helical" evidence="20">
    <location>
        <begin position="381"/>
        <end position="404"/>
    </location>
</feature>
<keyword evidence="13" id="KW-1278">Translocase</keyword>
<dbReference type="InterPro" id="IPR001757">
    <property type="entry name" value="P_typ_ATPase"/>
</dbReference>
<dbReference type="PRINTS" id="PR00119">
    <property type="entry name" value="CATATPASE"/>
</dbReference>
<protein>
    <recommendedName>
        <fullName evidence="4">Copper-exporting P-type ATPase</fullName>
        <ecNumber evidence="3">7.2.2.8</ecNumber>
    </recommendedName>
    <alternativeName>
        <fullName evidence="18">Copper-exporting P-type ATPase A</fullName>
    </alternativeName>
    <alternativeName>
        <fullName evidence="19">Cu(+)-exporting ATPase</fullName>
    </alternativeName>
</protein>
<name>B8KSD1_9GAMM</name>
<keyword evidence="10 20" id="KW-0547">Nucleotide-binding</keyword>
<feature type="transmembrane region" description="Helical" evidence="20">
    <location>
        <begin position="718"/>
        <end position="736"/>
    </location>
</feature>
<dbReference type="SFLD" id="SFLDF00027">
    <property type="entry name" value="p-type_atpase"/>
    <property type="match status" value="1"/>
</dbReference>
<dbReference type="PRINTS" id="PR00943">
    <property type="entry name" value="CUATPASE"/>
</dbReference>
<dbReference type="PANTHER" id="PTHR43520">
    <property type="entry name" value="ATP7, ISOFORM B"/>
    <property type="match status" value="1"/>
</dbReference>
<keyword evidence="9 20" id="KW-0479">Metal-binding</keyword>
<dbReference type="SUPFAM" id="SSF81653">
    <property type="entry name" value="Calcium ATPase, transduction domain A"/>
    <property type="match status" value="1"/>
</dbReference>
<evidence type="ECO:0000256" key="13">
    <source>
        <dbReference type="ARBA" id="ARBA00022967"/>
    </source>
</evidence>
<comment type="subcellular location">
    <subcellularLocation>
        <location evidence="1">Cell membrane</location>
        <topology evidence="1">Multi-pass membrane protein</topology>
    </subcellularLocation>
</comment>
<dbReference type="RefSeq" id="WP_009020217.1">
    <property type="nucleotide sequence ID" value="NZ_DS999411.1"/>
</dbReference>
<dbReference type="GO" id="GO:0005507">
    <property type="term" value="F:copper ion binding"/>
    <property type="evidence" value="ECO:0007669"/>
    <property type="project" value="TreeGrafter"/>
</dbReference>
<evidence type="ECO:0000256" key="2">
    <source>
        <dbReference type="ARBA" id="ARBA00006024"/>
    </source>
</evidence>
<dbReference type="SFLD" id="SFLDG00002">
    <property type="entry name" value="C1.7:_P-type_atpase_like"/>
    <property type="match status" value="1"/>
</dbReference>
<dbReference type="InterPro" id="IPR036163">
    <property type="entry name" value="HMA_dom_sf"/>
</dbReference>
<evidence type="ECO:0000256" key="20">
    <source>
        <dbReference type="RuleBase" id="RU362081"/>
    </source>
</evidence>
<reference evidence="23" key="1">
    <citation type="journal article" date="2013" name="BMC Microbiol.">
        <title>Taxonomy and evolution of bacteriochlorophyll a-containing members of the OM60/NOR5 clade of marine gammaproteobacteria: description of Luminiphilus syltensis gen. nov., sp. nov., reclassification of Haliea rubra as Pseudohaliea rubra gen. nov., comb. nov., and emendation of Chromatocurvus halotolerans.</title>
        <authorList>
            <person name="Spring S."/>
            <person name="Riedel T."/>
            <person name="Sproer C."/>
            <person name="Yan S."/>
            <person name="Harder J."/>
            <person name="Fuchs B.M."/>
        </authorList>
    </citation>
    <scope>NUCLEOTIDE SEQUENCE [LARGE SCALE GENOMIC DNA]</scope>
    <source>
        <strain evidence="23">NOR51-B</strain>
    </source>
</reference>
<keyword evidence="6 20" id="KW-1003">Cell membrane</keyword>
<dbReference type="NCBIfam" id="TIGR01525">
    <property type="entry name" value="ATPase-IB_hvy"/>
    <property type="match status" value="1"/>
</dbReference>
<dbReference type="SUPFAM" id="SSF56784">
    <property type="entry name" value="HAD-like"/>
    <property type="match status" value="1"/>
</dbReference>
<dbReference type="OrthoDB" id="9814270at2"/>
<dbReference type="GO" id="GO:0005524">
    <property type="term" value="F:ATP binding"/>
    <property type="evidence" value="ECO:0007669"/>
    <property type="project" value="UniProtKB-UniRule"/>
</dbReference>
<dbReference type="Proteomes" id="UP000004699">
    <property type="component" value="Unassembled WGS sequence"/>
</dbReference>
<feature type="domain" description="HMA" evidence="21">
    <location>
        <begin position="13"/>
        <end position="76"/>
    </location>
</feature>
<evidence type="ECO:0000256" key="15">
    <source>
        <dbReference type="ARBA" id="ARBA00023008"/>
    </source>
</evidence>
<dbReference type="CDD" id="cd02094">
    <property type="entry name" value="P-type_ATPase_Cu-like"/>
    <property type="match status" value="1"/>
</dbReference>
<evidence type="ECO:0000256" key="7">
    <source>
        <dbReference type="ARBA" id="ARBA00022553"/>
    </source>
</evidence>
<evidence type="ECO:0000313" key="23">
    <source>
        <dbReference type="Proteomes" id="UP000004699"/>
    </source>
</evidence>
<feature type="transmembrane region" description="Helical" evidence="20">
    <location>
        <begin position="353"/>
        <end position="375"/>
    </location>
</feature>
<dbReference type="InterPro" id="IPR027256">
    <property type="entry name" value="P-typ_ATPase_IB"/>
</dbReference>
<dbReference type="GO" id="GO:0055070">
    <property type="term" value="P:copper ion homeostasis"/>
    <property type="evidence" value="ECO:0007669"/>
    <property type="project" value="TreeGrafter"/>
</dbReference>
<gene>
    <name evidence="22" type="ORF">NOR51B_1417</name>
</gene>
<evidence type="ECO:0000256" key="1">
    <source>
        <dbReference type="ARBA" id="ARBA00004651"/>
    </source>
</evidence>
<feature type="transmembrane region" description="Helical" evidence="20">
    <location>
        <begin position="133"/>
        <end position="151"/>
    </location>
</feature>
<evidence type="ECO:0000256" key="9">
    <source>
        <dbReference type="ARBA" id="ARBA00022723"/>
    </source>
</evidence>
<evidence type="ECO:0000256" key="14">
    <source>
        <dbReference type="ARBA" id="ARBA00022989"/>
    </source>
</evidence>
<keyword evidence="14 20" id="KW-1133">Transmembrane helix</keyword>
<dbReference type="FunFam" id="2.70.150.10:FF:000020">
    <property type="entry name" value="Copper-exporting P-type ATPase A"/>
    <property type="match status" value="1"/>
</dbReference>
<keyword evidence="23" id="KW-1185">Reference proteome</keyword>
<accession>B8KSD1</accession>
<dbReference type="Pfam" id="PF00122">
    <property type="entry name" value="E1-E2_ATPase"/>
    <property type="match status" value="1"/>
</dbReference>
<sequence>MTTTPASEEGLQQRHLLAIDGAHCASCVGKIERALQAVPAVEQASMNLAEHTASVIGQVNNERLLDAVQNAGYRARLLDEADLSAVIEEQQEATHNARRRAWRSTVFALGLGLPVMAYGWLGGSMLITSPSQQLGWGAIGLLTLTLMLTTGRHFYSDGLRALFHGNATMDSLIAIGTFSAWFYSMLVVVFPSLFPVVSRYVYFEASAMILGLISLGQALEANAKAHSTDALKRLLSLQPDTAHKIDGDTETDVPVRGLKRHDEVRVKPGERMPVDGSIIEGTAYVDESMLTGEPMPRLKNAGDTVTAGTVNGSSSIRVRVASHSAGTTLARITRLVREAQSSKPAISRLADDIAAWFVPAVMATALISALAWLSFGPDPSITLAFVVFTSVLIIACPCALGLATPMAVIMGVGKAAEFGALIRRGDALQTAAKITHLVIDKTGTLTAGRPRITQVDATGTHSIPDVMALLASVETHSEHPIARAVVDYASQENLQPIAAKGFKAHVGQGVEAMVDEWRILAGNQQFLQHHGVDTGQASVAAVPGQTVVFVAIDETLAATVCIDDPLRHDAKQAVERIKSMGIKVAIFTGDAAPAATRIAHDVGIERVENTLLPQDKAALISAMRHPGAVIAMAGDGINDAPALASADIGFAMGSGTDIAIESADITLLSDSLTGVADTIALSRATIRTIKQNLFAAFIYNAVGIPIAAGALYPFTGSLLSPVVAGGAMALSSLSVVTNATRLRFFKAGGSAPSFSNDRAA</sequence>
<dbReference type="InterPro" id="IPR023214">
    <property type="entry name" value="HAD_sf"/>
</dbReference>
<dbReference type="Gene3D" id="3.30.70.100">
    <property type="match status" value="1"/>
</dbReference>
<evidence type="ECO:0000256" key="11">
    <source>
        <dbReference type="ARBA" id="ARBA00022796"/>
    </source>
</evidence>
<dbReference type="EC" id="7.2.2.8" evidence="3"/>
<keyword evidence="17 20" id="KW-0472">Membrane</keyword>
<dbReference type="EMBL" id="DS999411">
    <property type="protein sequence ID" value="EED35471.1"/>
    <property type="molecule type" value="Genomic_DNA"/>
</dbReference>
<keyword evidence="16" id="KW-0406">Ion transport</keyword>
<dbReference type="PROSITE" id="PS50846">
    <property type="entry name" value="HMA_2"/>
    <property type="match status" value="1"/>
</dbReference>
<feature type="transmembrane region" description="Helical" evidence="20">
    <location>
        <begin position="693"/>
        <end position="712"/>
    </location>
</feature>
<dbReference type="InterPro" id="IPR023299">
    <property type="entry name" value="ATPase_P-typ_cyto_dom_N"/>
</dbReference>
<evidence type="ECO:0000256" key="5">
    <source>
        <dbReference type="ARBA" id="ARBA00022448"/>
    </source>
</evidence>
<dbReference type="InterPro" id="IPR044492">
    <property type="entry name" value="P_typ_ATPase_HD_dom"/>
</dbReference>
<dbReference type="PROSITE" id="PS00154">
    <property type="entry name" value="ATPASE_E1_E2"/>
    <property type="match status" value="1"/>
</dbReference>
<dbReference type="GO" id="GO:0140581">
    <property type="term" value="F:P-type monovalent copper transporter activity"/>
    <property type="evidence" value="ECO:0007669"/>
    <property type="project" value="UniProtKB-EC"/>
</dbReference>
<evidence type="ECO:0000259" key="21">
    <source>
        <dbReference type="PROSITE" id="PS50846"/>
    </source>
</evidence>
<dbReference type="HOGENOM" id="CLU_001771_0_3_6"/>
<feature type="transmembrane region" description="Helical" evidence="20">
    <location>
        <begin position="200"/>
        <end position="219"/>
    </location>
</feature>
<dbReference type="AlphaFoldDB" id="B8KSD1"/>
<evidence type="ECO:0000256" key="12">
    <source>
        <dbReference type="ARBA" id="ARBA00022840"/>
    </source>
</evidence>
<keyword evidence="7" id="KW-0597">Phosphoprotein</keyword>
<dbReference type="InterPro" id="IPR059000">
    <property type="entry name" value="ATPase_P-type_domA"/>
</dbReference>
<dbReference type="InterPro" id="IPR006121">
    <property type="entry name" value="HMA_dom"/>
</dbReference>
<evidence type="ECO:0000256" key="19">
    <source>
        <dbReference type="ARBA" id="ARBA00033239"/>
    </source>
</evidence>
<feature type="transmembrane region" description="Helical" evidence="20">
    <location>
        <begin position="172"/>
        <end position="194"/>
    </location>
</feature>
<dbReference type="Pfam" id="PF00702">
    <property type="entry name" value="Hydrolase"/>
    <property type="match status" value="1"/>
</dbReference>
<keyword evidence="5" id="KW-0813">Transport</keyword>
<evidence type="ECO:0000256" key="4">
    <source>
        <dbReference type="ARBA" id="ARBA00015102"/>
    </source>
</evidence>
<dbReference type="GO" id="GO:0060003">
    <property type="term" value="P:copper ion export"/>
    <property type="evidence" value="ECO:0007669"/>
    <property type="project" value="UniProtKB-ARBA"/>
</dbReference>
<dbReference type="InterPro" id="IPR023298">
    <property type="entry name" value="ATPase_P-typ_TM_dom_sf"/>
</dbReference>
<dbReference type="NCBIfam" id="TIGR01494">
    <property type="entry name" value="ATPase_P-type"/>
    <property type="match status" value="1"/>
</dbReference>
<keyword evidence="22" id="KW-0378">Hydrolase</keyword>
<keyword evidence="8 20" id="KW-0812">Transmembrane</keyword>
<evidence type="ECO:0000256" key="18">
    <source>
        <dbReference type="ARBA" id="ARBA00029719"/>
    </source>
</evidence>
<dbReference type="PANTHER" id="PTHR43520:SF6">
    <property type="entry name" value="COPPER-EXPORTING P-TYPE ATPASE"/>
    <property type="match status" value="1"/>
</dbReference>
<dbReference type="GO" id="GO:0005886">
    <property type="term" value="C:plasma membrane"/>
    <property type="evidence" value="ECO:0007669"/>
    <property type="project" value="UniProtKB-SubCell"/>
</dbReference>
<dbReference type="InterPro" id="IPR008250">
    <property type="entry name" value="ATPase_P-typ_transduc_dom_A_sf"/>
</dbReference>
<dbReference type="eggNOG" id="COG2217">
    <property type="taxonomic scope" value="Bacteria"/>
</dbReference>
<keyword evidence="11" id="KW-0187">Copper transport</keyword>
<evidence type="ECO:0000256" key="6">
    <source>
        <dbReference type="ARBA" id="ARBA00022475"/>
    </source>
</evidence>
<dbReference type="NCBIfam" id="TIGR01511">
    <property type="entry name" value="ATPase-IB1_Cu"/>
    <property type="match status" value="1"/>
</dbReference>